<accession>A0AAN8Y9T5</accession>
<comment type="similarity">
    <text evidence="1">Belongs to the UDP-glycosyltransferase family.</text>
</comment>
<evidence type="ECO:0000313" key="3">
    <source>
        <dbReference type="Proteomes" id="UP001371456"/>
    </source>
</evidence>
<dbReference type="PANTHER" id="PTHR48048:SF45">
    <property type="entry name" value="GLYCOSYLTRANSFERASE"/>
    <property type="match status" value="1"/>
</dbReference>
<gene>
    <name evidence="2" type="ORF">RDI58_018102</name>
</gene>
<protein>
    <submittedName>
        <fullName evidence="2">Uncharacterized protein</fullName>
    </submittedName>
</protein>
<evidence type="ECO:0000256" key="1">
    <source>
        <dbReference type="ARBA" id="ARBA00009995"/>
    </source>
</evidence>
<keyword evidence="3" id="KW-1185">Reference proteome</keyword>
<proteinExistence type="inferred from homology"/>
<comment type="caution">
    <text evidence="2">The sequence shown here is derived from an EMBL/GenBank/DDBJ whole genome shotgun (WGS) entry which is preliminary data.</text>
</comment>
<dbReference type="AlphaFoldDB" id="A0AAN8Y9T5"/>
<dbReference type="Gene3D" id="3.40.50.2000">
    <property type="entry name" value="Glycogen Phosphorylase B"/>
    <property type="match status" value="1"/>
</dbReference>
<sequence>MNAFALVKELGVGVEIRIDYFKDFEGKYEHDDIVSAKEIESVIRLLMANGDDNEIRKKAKEMKEKSNAAMKEGGSSYGSLGLLIEDVISNIS</sequence>
<dbReference type="EMBL" id="JBANQN010000007">
    <property type="protein sequence ID" value="KAK6784647.1"/>
    <property type="molecule type" value="Genomic_DNA"/>
</dbReference>
<dbReference type="GO" id="GO:0035251">
    <property type="term" value="F:UDP-glucosyltransferase activity"/>
    <property type="evidence" value="ECO:0007669"/>
    <property type="project" value="InterPro"/>
</dbReference>
<evidence type="ECO:0000313" key="2">
    <source>
        <dbReference type="EMBL" id="KAK6784647.1"/>
    </source>
</evidence>
<dbReference type="Proteomes" id="UP001371456">
    <property type="component" value="Unassembled WGS sequence"/>
</dbReference>
<reference evidence="2 3" key="1">
    <citation type="submission" date="2024-02" db="EMBL/GenBank/DDBJ databases">
        <title>de novo genome assembly of Solanum bulbocastanum strain 11H21.</title>
        <authorList>
            <person name="Hosaka A.J."/>
        </authorList>
    </citation>
    <scope>NUCLEOTIDE SEQUENCE [LARGE SCALE GENOMIC DNA]</scope>
    <source>
        <tissue evidence="2">Young leaves</tissue>
    </source>
</reference>
<dbReference type="InterPro" id="IPR050481">
    <property type="entry name" value="UDP-glycosyltransf_plant"/>
</dbReference>
<organism evidence="2 3">
    <name type="scientific">Solanum bulbocastanum</name>
    <name type="common">Wild potato</name>
    <dbReference type="NCBI Taxonomy" id="147425"/>
    <lineage>
        <taxon>Eukaryota</taxon>
        <taxon>Viridiplantae</taxon>
        <taxon>Streptophyta</taxon>
        <taxon>Embryophyta</taxon>
        <taxon>Tracheophyta</taxon>
        <taxon>Spermatophyta</taxon>
        <taxon>Magnoliopsida</taxon>
        <taxon>eudicotyledons</taxon>
        <taxon>Gunneridae</taxon>
        <taxon>Pentapetalae</taxon>
        <taxon>asterids</taxon>
        <taxon>lamiids</taxon>
        <taxon>Solanales</taxon>
        <taxon>Solanaceae</taxon>
        <taxon>Solanoideae</taxon>
        <taxon>Solaneae</taxon>
        <taxon>Solanum</taxon>
    </lineage>
</organism>
<dbReference type="SUPFAM" id="SSF53756">
    <property type="entry name" value="UDP-Glycosyltransferase/glycogen phosphorylase"/>
    <property type="match status" value="1"/>
</dbReference>
<name>A0AAN8Y9T5_SOLBU</name>
<dbReference type="PANTHER" id="PTHR48048">
    <property type="entry name" value="GLYCOSYLTRANSFERASE"/>
    <property type="match status" value="1"/>
</dbReference>